<keyword evidence="1" id="KW-1133">Transmembrane helix</keyword>
<organism evidence="2 3">
    <name type="scientific">Chitinophaga costaii</name>
    <dbReference type="NCBI Taxonomy" id="1335309"/>
    <lineage>
        <taxon>Bacteria</taxon>
        <taxon>Pseudomonadati</taxon>
        <taxon>Bacteroidota</taxon>
        <taxon>Chitinophagia</taxon>
        <taxon>Chitinophagales</taxon>
        <taxon>Chitinophagaceae</taxon>
        <taxon>Chitinophaga</taxon>
    </lineage>
</organism>
<keyword evidence="1" id="KW-0812">Transmembrane</keyword>
<keyword evidence="1" id="KW-0472">Membrane</keyword>
<feature type="transmembrane region" description="Helical" evidence="1">
    <location>
        <begin position="82"/>
        <end position="102"/>
    </location>
</feature>
<reference evidence="2 3" key="1">
    <citation type="submission" date="2016-08" db="EMBL/GenBank/DDBJ databases">
        <authorList>
            <person name="Seilhamer J.J."/>
        </authorList>
    </citation>
    <scope>NUCLEOTIDE SEQUENCE [LARGE SCALE GENOMIC DNA]</scope>
    <source>
        <strain evidence="2 3">A37T2</strain>
    </source>
</reference>
<keyword evidence="3" id="KW-1185">Reference proteome</keyword>
<name>A0A1C4A9I3_9BACT</name>
<evidence type="ECO:0000256" key="1">
    <source>
        <dbReference type="SAM" id="Phobius"/>
    </source>
</evidence>
<gene>
    <name evidence="2" type="ORF">GA0116948_10231</name>
</gene>
<accession>A0A1C4A9I3</accession>
<evidence type="ECO:0000313" key="2">
    <source>
        <dbReference type="EMBL" id="SCB91298.1"/>
    </source>
</evidence>
<sequence>MAAFFGAHFSGTLYRFCDQAIKTKFFTIAGVPLLPQGSYYQTGTGKDIPMLLSEKSVWAAYSRITMPVIGMCLLMANNIYCLLLFAAIMVNALINWFSYFYVSEPDKAARQLLQTAFGYNMLPELLPRHVQVKLHNELCSLFKHTYGNTAKWEDMVKKGQLDEATRPILYALARYARIFNNEFRYDELFNKVAKYHQPIPMQ</sequence>
<dbReference type="Proteomes" id="UP000242818">
    <property type="component" value="Unassembled WGS sequence"/>
</dbReference>
<proteinExistence type="predicted"/>
<dbReference type="RefSeq" id="WP_089709007.1">
    <property type="nucleotide sequence ID" value="NZ_FMAR01000002.1"/>
</dbReference>
<protein>
    <submittedName>
        <fullName evidence="2">Uncharacterized protein</fullName>
    </submittedName>
</protein>
<dbReference type="OrthoDB" id="677916at2"/>
<dbReference type="AlphaFoldDB" id="A0A1C4A9I3"/>
<evidence type="ECO:0000313" key="3">
    <source>
        <dbReference type="Proteomes" id="UP000242818"/>
    </source>
</evidence>
<dbReference type="STRING" id="1335309.GA0116948_10231"/>
<dbReference type="EMBL" id="FMAR01000002">
    <property type="protein sequence ID" value="SCB91298.1"/>
    <property type="molecule type" value="Genomic_DNA"/>
</dbReference>